<accession>A0A151AUJ6</accession>
<dbReference type="PATRIC" id="fig|1121338.3.peg.2493"/>
<dbReference type="InterPro" id="IPR002591">
    <property type="entry name" value="Phosphodiest/P_Trfase"/>
</dbReference>
<dbReference type="Proteomes" id="UP000075531">
    <property type="component" value="Unassembled WGS sequence"/>
</dbReference>
<protein>
    <submittedName>
        <fullName evidence="1">Type I phosphodiesterase / nucleotide pyrophosphatase</fullName>
    </submittedName>
</protein>
<dbReference type="AlphaFoldDB" id="A0A151AUJ6"/>
<name>A0A151AUJ6_9CLOT</name>
<dbReference type="EMBL" id="LTBA01000049">
    <property type="protein sequence ID" value="KYH31220.1"/>
    <property type="molecule type" value="Genomic_DNA"/>
</dbReference>
<evidence type="ECO:0000313" key="1">
    <source>
        <dbReference type="EMBL" id="KYH31220.1"/>
    </source>
</evidence>
<reference evidence="1 2" key="1">
    <citation type="submission" date="2016-02" db="EMBL/GenBank/DDBJ databases">
        <title>Genome sequence of Clostridium tepidiprofundi DSM 19306.</title>
        <authorList>
            <person name="Poehlein A."/>
            <person name="Daniel R."/>
        </authorList>
    </citation>
    <scope>NUCLEOTIDE SEQUENCE [LARGE SCALE GENOMIC DNA]</scope>
    <source>
        <strain evidence="1 2">DSM 19306</strain>
    </source>
</reference>
<dbReference type="Gene3D" id="3.40.720.10">
    <property type="entry name" value="Alkaline Phosphatase, subunit A"/>
    <property type="match status" value="1"/>
</dbReference>
<dbReference type="STRING" id="1121338.CLTEP_24120"/>
<dbReference type="Pfam" id="PF01663">
    <property type="entry name" value="Phosphodiest"/>
    <property type="match status" value="1"/>
</dbReference>
<dbReference type="OrthoDB" id="9779418at2"/>
<keyword evidence="2" id="KW-1185">Reference proteome</keyword>
<sequence length="397" mass="47469">MKKLIIFVDALPFEKIDYFPNIINQLKVSKIRPSYGYSVNLHYLMFEGKYPDYVGFFGEYKFNLHSEVQKDGYEFRLHTEVQKDRNEFNSNCEVQKERHMLKSVDVFFEKTRMEFFRKVFRKLVLKIDDMIPYDRRKYFSKKGKYFFRELAKKGVYLGETYDVYLEELDSELPKEISKRILTLKDKLCNKVYKSNNVFLSFYTLDYYGHYYGTEANEYNEILKLYDKMLVDIIIEAKKNNYEKIILLSDHGMTTARKYVNLRKFENEFSRYFGKDIIYFYDSLYFQAKFLNDNGQELLKEIENYFKKLPGTKISNSERRLHGFGSNDFGDFIFVLNNGVAFSPNYFGYTKMRGYHGYAPGIKEQYGICAILSNDNFELDEEYSSLDLSKFINKYLKG</sequence>
<evidence type="ECO:0000313" key="2">
    <source>
        <dbReference type="Proteomes" id="UP000075531"/>
    </source>
</evidence>
<dbReference type="RefSeq" id="WP_066826998.1">
    <property type="nucleotide sequence ID" value="NZ_LTBA01000049.1"/>
</dbReference>
<dbReference type="SUPFAM" id="SSF53649">
    <property type="entry name" value="Alkaline phosphatase-like"/>
    <property type="match status" value="1"/>
</dbReference>
<proteinExistence type="predicted"/>
<comment type="caution">
    <text evidence="1">The sequence shown here is derived from an EMBL/GenBank/DDBJ whole genome shotgun (WGS) entry which is preliminary data.</text>
</comment>
<gene>
    <name evidence="1" type="ORF">CLTEP_24120</name>
</gene>
<organism evidence="1 2">
    <name type="scientific">Clostridium tepidiprofundi DSM 19306</name>
    <dbReference type="NCBI Taxonomy" id="1121338"/>
    <lineage>
        <taxon>Bacteria</taxon>
        <taxon>Bacillati</taxon>
        <taxon>Bacillota</taxon>
        <taxon>Clostridia</taxon>
        <taxon>Eubacteriales</taxon>
        <taxon>Clostridiaceae</taxon>
        <taxon>Clostridium</taxon>
    </lineage>
</organism>
<dbReference type="InterPro" id="IPR017850">
    <property type="entry name" value="Alkaline_phosphatase_core_sf"/>
</dbReference>